<dbReference type="Gene3D" id="1.10.8.10">
    <property type="entry name" value="DNA helicase RuvA subunit, C-terminal domain"/>
    <property type="match status" value="1"/>
</dbReference>
<sequence length="521" mass="58768">MDGDVVAQFTEITGSKPELAIQYLQLADFNIEQAMQLYFENGGAPLTEDHVPSTSAPQPPPRARGFEDDSGVVHIDSDDDITVDESRSSARNQPSHGAHFEDDAAMARRLQEEMYRGGDAEEEVRAPMARTTETLVGPGADFDDGDMHASILGQLRARQQRHNRPGIFNQRDTASIWQGEDEASQREQLAAATGGASEASSKQNMLAEMYRPPFEIMSRLPWDSARQEGRENEKWLLVNIQDSSIFDCQVLNRDLWKDPGVRDTVKEHFVFLQYSKDDPRAAPYLQYYFQASDVSDNYPHIAIIDPRTGEQMKVWSGPPVMRAAEFLMQLHEFLDRYSLKHNVRNPVAKRKPEQKEKSIDAMTEEEMMEMAMRNSLGEQATQVPKLEDPDELTRSTGDVKGKGRAIDVEDDHMDEEEQGEHSAFAAIPDNQPHTEPPADPATTTRIQFRHPSGRVIRRFALADPVRRIYEWLKAEPPLADKHGVEFDLNSMGRNLIDSLETSIEEAGLKNGTVMIGYVENE</sequence>
<protein>
    <recommendedName>
        <fullName evidence="2">UBX domain-containing protein</fullName>
    </recommendedName>
</protein>
<feature type="compositionally biased region" description="Basic and acidic residues" evidence="1">
    <location>
        <begin position="385"/>
        <end position="402"/>
    </location>
</feature>
<dbReference type="GO" id="GO:0043130">
    <property type="term" value="F:ubiquitin binding"/>
    <property type="evidence" value="ECO:0007669"/>
    <property type="project" value="TreeGrafter"/>
</dbReference>
<dbReference type="CDD" id="cd14273">
    <property type="entry name" value="UBA_TAP-C_like"/>
    <property type="match status" value="1"/>
</dbReference>
<feature type="region of interest" description="Disordered" evidence="1">
    <location>
        <begin position="379"/>
        <end position="402"/>
    </location>
</feature>
<dbReference type="Gene3D" id="3.10.20.90">
    <property type="entry name" value="Phosphatidylinositol 3-kinase Catalytic Subunit, Chain A, domain 1"/>
    <property type="match status" value="1"/>
</dbReference>
<dbReference type="SUPFAM" id="SSF54236">
    <property type="entry name" value="Ubiquitin-like"/>
    <property type="match status" value="1"/>
</dbReference>
<organism evidence="3 4">
    <name type="scientific">Aspergillus homomorphus (strain CBS 101889)</name>
    <dbReference type="NCBI Taxonomy" id="1450537"/>
    <lineage>
        <taxon>Eukaryota</taxon>
        <taxon>Fungi</taxon>
        <taxon>Dikarya</taxon>
        <taxon>Ascomycota</taxon>
        <taxon>Pezizomycotina</taxon>
        <taxon>Eurotiomycetes</taxon>
        <taxon>Eurotiomycetidae</taxon>
        <taxon>Eurotiales</taxon>
        <taxon>Aspergillaceae</taxon>
        <taxon>Aspergillus</taxon>
        <taxon>Aspergillus subgen. Circumdati</taxon>
    </lineage>
</organism>
<feature type="domain" description="UBX" evidence="2">
    <location>
        <begin position="439"/>
        <end position="516"/>
    </location>
</feature>
<dbReference type="Pfam" id="PF13899">
    <property type="entry name" value="Thioredoxin_7"/>
    <property type="match status" value="1"/>
</dbReference>
<dbReference type="STRING" id="1450537.A0A395I6V7"/>
<dbReference type="OrthoDB" id="270602at2759"/>
<dbReference type="InterPro" id="IPR050730">
    <property type="entry name" value="UBX_domain-protein"/>
</dbReference>
<dbReference type="GO" id="GO:0005634">
    <property type="term" value="C:nucleus"/>
    <property type="evidence" value="ECO:0007669"/>
    <property type="project" value="TreeGrafter"/>
</dbReference>
<dbReference type="InterPro" id="IPR006577">
    <property type="entry name" value="UAS"/>
</dbReference>
<dbReference type="InterPro" id="IPR029071">
    <property type="entry name" value="Ubiquitin-like_domsf"/>
</dbReference>
<dbReference type="AlphaFoldDB" id="A0A395I6V7"/>
<dbReference type="GeneID" id="37204041"/>
<evidence type="ECO:0000313" key="4">
    <source>
        <dbReference type="Proteomes" id="UP000248961"/>
    </source>
</evidence>
<dbReference type="RefSeq" id="XP_025554779.1">
    <property type="nucleotide sequence ID" value="XM_025699752.1"/>
</dbReference>
<dbReference type="InterPro" id="IPR036249">
    <property type="entry name" value="Thioredoxin-like_sf"/>
</dbReference>
<dbReference type="Pfam" id="PF14555">
    <property type="entry name" value="UBA_4"/>
    <property type="match status" value="1"/>
</dbReference>
<dbReference type="GO" id="GO:0043161">
    <property type="term" value="P:proteasome-mediated ubiquitin-dependent protein catabolic process"/>
    <property type="evidence" value="ECO:0007669"/>
    <property type="project" value="TreeGrafter"/>
</dbReference>
<dbReference type="VEuPathDB" id="FungiDB:BO97DRAFT_468502"/>
<gene>
    <name evidence="3" type="ORF">BO97DRAFT_468502</name>
</gene>
<evidence type="ECO:0000313" key="3">
    <source>
        <dbReference type="EMBL" id="RAL15625.1"/>
    </source>
</evidence>
<feature type="region of interest" description="Disordered" evidence="1">
    <location>
        <begin position="45"/>
        <end position="103"/>
    </location>
</feature>
<dbReference type="SUPFAM" id="SSF46934">
    <property type="entry name" value="UBA-like"/>
    <property type="match status" value="1"/>
</dbReference>
<dbReference type="Gene3D" id="3.40.30.10">
    <property type="entry name" value="Glutaredoxin"/>
    <property type="match status" value="1"/>
</dbReference>
<proteinExistence type="predicted"/>
<dbReference type="Pfam" id="PF00789">
    <property type="entry name" value="UBX"/>
    <property type="match status" value="1"/>
</dbReference>
<dbReference type="SUPFAM" id="SSF52833">
    <property type="entry name" value="Thioredoxin-like"/>
    <property type="match status" value="1"/>
</dbReference>
<name>A0A395I6V7_ASPHC</name>
<dbReference type="InterPro" id="IPR001012">
    <property type="entry name" value="UBX_dom"/>
</dbReference>
<evidence type="ECO:0000256" key="1">
    <source>
        <dbReference type="SAM" id="MobiDB-lite"/>
    </source>
</evidence>
<dbReference type="PROSITE" id="PS50033">
    <property type="entry name" value="UBX"/>
    <property type="match status" value="1"/>
</dbReference>
<dbReference type="CDD" id="cd02958">
    <property type="entry name" value="UAS"/>
    <property type="match status" value="1"/>
</dbReference>
<dbReference type="CDD" id="cd01767">
    <property type="entry name" value="UBX"/>
    <property type="match status" value="1"/>
</dbReference>
<dbReference type="Proteomes" id="UP000248961">
    <property type="component" value="Unassembled WGS sequence"/>
</dbReference>
<dbReference type="PANTHER" id="PTHR23322">
    <property type="entry name" value="FAS-ASSOCIATED PROTEIN"/>
    <property type="match status" value="1"/>
</dbReference>
<accession>A0A395I6V7</accession>
<dbReference type="SMART" id="SM00166">
    <property type="entry name" value="UBX"/>
    <property type="match status" value="1"/>
</dbReference>
<dbReference type="PANTHER" id="PTHR23322:SF6">
    <property type="entry name" value="UBX DOMAIN-CONTAINING PROTEIN 7"/>
    <property type="match status" value="1"/>
</dbReference>
<keyword evidence="4" id="KW-1185">Reference proteome</keyword>
<dbReference type="SMART" id="SM00594">
    <property type="entry name" value="UAS"/>
    <property type="match status" value="1"/>
</dbReference>
<dbReference type="InterPro" id="IPR009060">
    <property type="entry name" value="UBA-like_sf"/>
</dbReference>
<reference evidence="3 4" key="1">
    <citation type="submission" date="2018-02" db="EMBL/GenBank/DDBJ databases">
        <title>The genomes of Aspergillus section Nigri reveals drivers in fungal speciation.</title>
        <authorList>
            <consortium name="DOE Joint Genome Institute"/>
            <person name="Vesth T.C."/>
            <person name="Nybo J."/>
            <person name="Theobald S."/>
            <person name="Brandl J."/>
            <person name="Frisvad J.C."/>
            <person name="Nielsen K.F."/>
            <person name="Lyhne E.K."/>
            <person name="Kogle M.E."/>
            <person name="Kuo A."/>
            <person name="Riley R."/>
            <person name="Clum A."/>
            <person name="Nolan M."/>
            <person name="Lipzen A."/>
            <person name="Salamov A."/>
            <person name="Henrissat B."/>
            <person name="Wiebenga A."/>
            <person name="De vries R.P."/>
            <person name="Grigoriev I.V."/>
            <person name="Mortensen U.H."/>
            <person name="Andersen M.R."/>
            <person name="Baker S.E."/>
        </authorList>
    </citation>
    <scope>NUCLEOTIDE SEQUENCE [LARGE SCALE GENOMIC DNA]</scope>
    <source>
        <strain evidence="3 4">CBS 101889</strain>
    </source>
</reference>
<dbReference type="EMBL" id="KZ824271">
    <property type="protein sequence ID" value="RAL15625.1"/>
    <property type="molecule type" value="Genomic_DNA"/>
</dbReference>
<evidence type="ECO:0000259" key="2">
    <source>
        <dbReference type="PROSITE" id="PS50033"/>
    </source>
</evidence>